<sequence length="106" mass="12547">MRLTGEIGKLELNGEEVGGFRGWTVFVHFEPPIHSWVMLAGYWLFKRIYGPVKASFYSEDDNGNLRLVREYEVTIELPDEYPLDEMILDPVKLSFDEEFDWREQKD</sequence>
<feature type="non-terminal residue" evidence="1">
    <location>
        <position position="106"/>
    </location>
</feature>
<reference evidence="1" key="1">
    <citation type="journal article" date="2015" name="Nature">
        <title>Complex archaea that bridge the gap between prokaryotes and eukaryotes.</title>
        <authorList>
            <person name="Spang A."/>
            <person name="Saw J.H."/>
            <person name="Jorgensen S.L."/>
            <person name="Zaremba-Niedzwiedzka K."/>
            <person name="Martijn J."/>
            <person name="Lind A.E."/>
            <person name="van Eijk R."/>
            <person name="Schleper C."/>
            <person name="Guy L."/>
            <person name="Ettema T.J."/>
        </authorList>
    </citation>
    <scope>NUCLEOTIDE SEQUENCE</scope>
</reference>
<gene>
    <name evidence="1" type="ORF">LCGC14_1744660</name>
</gene>
<protein>
    <submittedName>
        <fullName evidence="1">Uncharacterized protein</fullName>
    </submittedName>
</protein>
<proteinExistence type="predicted"/>
<dbReference type="EMBL" id="LAZR01016010">
    <property type="protein sequence ID" value="KKM06364.1"/>
    <property type="molecule type" value="Genomic_DNA"/>
</dbReference>
<accession>A0A0F9H5K7</accession>
<name>A0A0F9H5K7_9ZZZZ</name>
<evidence type="ECO:0000313" key="1">
    <source>
        <dbReference type="EMBL" id="KKM06364.1"/>
    </source>
</evidence>
<organism evidence="1">
    <name type="scientific">marine sediment metagenome</name>
    <dbReference type="NCBI Taxonomy" id="412755"/>
    <lineage>
        <taxon>unclassified sequences</taxon>
        <taxon>metagenomes</taxon>
        <taxon>ecological metagenomes</taxon>
    </lineage>
</organism>
<dbReference type="AlphaFoldDB" id="A0A0F9H5K7"/>
<comment type="caution">
    <text evidence="1">The sequence shown here is derived from an EMBL/GenBank/DDBJ whole genome shotgun (WGS) entry which is preliminary data.</text>
</comment>